<dbReference type="InterPro" id="IPR012981">
    <property type="entry name" value="PIH1_N"/>
</dbReference>
<name>A0AAD7I969_9AGAR</name>
<proteinExistence type="inferred from homology"/>
<dbReference type="InterPro" id="IPR050734">
    <property type="entry name" value="PIH1/Kintoun_subfamily"/>
</dbReference>
<evidence type="ECO:0000259" key="2">
    <source>
        <dbReference type="Pfam" id="PF08190"/>
    </source>
</evidence>
<evidence type="ECO:0000313" key="4">
    <source>
        <dbReference type="Proteomes" id="UP001215280"/>
    </source>
</evidence>
<dbReference type="PANTHER" id="PTHR22997:SF0">
    <property type="entry name" value="PIH1 DOMAIN-CONTAINING PROTEIN 1"/>
    <property type="match status" value="1"/>
</dbReference>
<keyword evidence="4" id="KW-1185">Reference proteome</keyword>
<accession>A0AAD7I969</accession>
<organism evidence="3 4">
    <name type="scientific">Mycena maculata</name>
    <dbReference type="NCBI Taxonomy" id="230809"/>
    <lineage>
        <taxon>Eukaryota</taxon>
        <taxon>Fungi</taxon>
        <taxon>Dikarya</taxon>
        <taxon>Basidiomycota</taxon>
        <taxon>Agaricomycotina</taxon>
        <taxon>Agaricomycetes</taxon>
        <taxon>Agaricomycetidae</taxon>
        <taxon>Agaricales</taxon>
        <taxon>Marasmiineae</taxon>
        <taxon>Mycenaceae</taxon>
        <taxon>Mycena</taxon>
    </lineage>
</organism>
<protein>
    <submittedName>
        <fullName evidence="3">Pre-RNA processing PIH1/Nop17-domain-containing protein</fullName>
    </submittedName>
</protein>
<gene>
    <name evidence="3" type="ORF">DFH07DRAFT_90012</name>
</gene>
<dbReference type="GO" id="GO:0005737">
    <property type="term" value="C:cytoplasm"/>
    <property type="evidence" value="ECO:0007669"/>
    <property type="project" value="TreeGrafter"/>
</dbReference>
<evidence type="ECO:0000256" key="1">
    <source>
        <dbReference type="ARBA" id="ARBA00008511"/>
    </source>
</evidence>
<reference evidence="3" key="1">
    <citation type="submission" date="2023-03" db="EMBL/GenBank/DDBJ databases">
        <title>Massive genome expansion in bonnet fungi (Mycena s.s.) driven by repeated elements and novel gene families across ecological guilds.</title>
        <authorList>
            <consortium name="Lawrence Berkeley National Laboratory"/>
            <person name="Harder C.B."/>
            <person name="Miyauchi S."/>
            <person name="Viragh M."/>
            <person name="Kuo A."/>
            <person name="Thoen E."/>
            <person name="Andreopoulos B."/>
            <person name="Lu D."/>
            <person name="Skrede I."/>
            <person name="Drula E."/>
            <person name="Henrissat B."/>
            <person name="Morin E."/>
            <person name="Kohler A."/>
            <person name="Barry K."/>
            <person name="LaButti K."/>
            <person name="Morin E."/>
            <person name="Salamov A."/>
            <person name="Lipzen A."/>
            <person name="Mereny Z."/>
            <person name="Hegedus B."/>
            <person name="Baldrian P."/>
            <person name="Stursova M."/>
            <person name="Weitz H."/>
            <person name="Taylor A."/>
            <person name="Grigoriev I.V."/>
            <person name="Nagy L.G."/>
            <person name="Martin F."/>
            <person name="Kauserud H."/>
        </authorList>
    </citation>
    <scope>NUCLEOTIDE SEQUENCE</scope>
    <source>
        <strain evidence="3">CBHHK188m</strain>
    </source>
</reference>
<evidence type="ECO:0000313" key="3">
    <source>
        <dbReference type="EMBL" id="KAJ7737852.1"/>
    </source>
</evidence>
<sequence>MSRVPVQLNPVAAFCIKSSTVQSGVLSIAPPARHGPNFLEPQRASIAVRQGLKVFVNIAWDPNVPPPPEGNEEAIQRAMRGEDDTHPNPDAWFVPVVVSDAKQDTDKAGNPSLVFDCVYHTSIKSRSVRDPIFKTFIQELALQRIEAQTTLVLSRQISTPNIASKGKLLPRTVLIPASFLSQSPSGALKKPLIEEIERLPAPPAAADVSVPAKGKGILKATTAASPTLNAETAPPRPTWRWAKTPSGSIEITITIPSLTHALVARTTLDLEARRLLLAVPSHPPLDINLGVSDAEIVATSGGGDAALMLKRERALDVDKAMAEWRIGQDVLVLIA</sequence>
<comment type="caution">
    <text evidence="3">The sequence shown here is derived from an EMBL/GenBank/DDBJ whole genome shotgun (WGS) entry which is preliminary data.</text>
</comment>
<dbReference type="Pfam" id="PF08190">
    <property type="entry name" value="PIH1"/>
    <property type="match status" value="1"/>
</dbReference>
<dbReference type="Proteomes" id="UP001215280">
    <property type="component" value="Unassembled WGS sequence"/>
</dbReference>
<dbReference type="EMBL" id="JARJLG010000140">
    <property type="protein sequence ID" value="KAJ7737852.1"/>
    <property type="molecule type" value="Genomic_DNA"/>
</dbReference>
<feature type="domain" description="PIH1 N-terminal" evidence="2">
    <location>
        <begin position="49"/>
        <end position="172"/>
    </location>
</feature>
<dbReference type="PANTHER" id="PTHR22997">
    <property type="entry name" value="PIH1 DOMAIN-CONTAINING PROTEIN 1"/>
    <property type="match status" value="1"/>
</dbReference>
<comment type="similarity">
    <text evidence="1">Belongs to the PIH1 family.</text>
</comment>
<dbReference type="AlphaFoldDB" id="A0AAD7I969"/>